<evidence type="ECO:0000256" key="9">
    <source>
        <dbReference type="ARBA" id="ARBA00023136"/>
    </source>
</evidence>
<evidence type="ECO:0000256" key="11">
    <source>
        <dbReference type="ARBA" id="ARBA00045555"/>
    </source>
</evidence>
<evidence type="ECO:0000313" key="14">
    <source>
        <dbReference type="EMBL" id="CDK25641.1"/>
    </source>
</evidence>
<dbReference type="EMBL" id="HG793126">
    <property type="protein sequence ID" value="CDK25641.1"/>
    <property type="molecule type" value="Genomic_DNA"/>
</dbReference>
<keyword evidence="6 12" id="KW-0931">ER-Golgi transport</keyword>
<dbReference type="GO" id="GO:0000139">
    <property type="term" value="C:Golgi membrane"/>
    <property type="evidence" value="ECO:0007669"/>
    <property type="project" value="UniProtKB-SubCell"/>
</dbReference>
<dbReference type="FunFam" id="3.30.450.60:FF:000013">
    <property type="entry name" value="Coatomer subunit zeta"/>
    <property type="match status" value="1"/>
</dbReference>
<keyword evidence="9 12" id="KW-0472">Membrane</keyword>
<keyword evidence="10 12" id="KW-0968">Cytoplasmic vesicle</keyword>
<evidence type="ECO:0000256" key="2">
    <source>
        <dbReference type="ARBA" id="ARBA00006972"/>
    </source>
</evidence>
<dbReference type="STRING" id="1382522.W6MHW9"/>
<dbReference type="InterPro" id="IPR022775">
    <property type="entry name" value="AP_mu_sigma_su"/>
</dbReference>
<sequence>MPANISLYTVNSIIFLDNDGKRLLAKYYKPPHGEADPDSLAGQDKKQATFEANLFQKTQKVNGDIILFENQIVVYKEYSDVIIYLTGGLNENEALLYTTLQGLIGALDIVLKSSIDKKSIQENYDMVSLAVDETADDGIILETDPAVIASRVTKAPTDDVNIKIDLSEKGLFNAFQFAKSKVSERLQQGF</sequence>
<proteinExistence type="inferred from homology"/>
<comment type="subcellular location">
    <subcellularLocation>
        <location evidence="12">Cytoplasm</location>
    </subcellularLocation>
    <subcellularLocation>
        <location evidence="1 12">Golgi apparatus membrane</location>
        <topology evidence="1 12">Peripheral membrane protein</topology>
        <orientation evidence="1 12">Cytoplasmic side</orientation>
    </subcellularLocation>
    <subcellularLocation>
        <location evidence="12">Cytoplasmic vesicle</location>
        <location evidence="12">COPI-coated vesicle membrane</location>
        <topology evidence="12">Peripheral membrane protein</topology>
        <orientation evidence="12">Cytoplasmic side</orientation>
    </subcellularLocation>
</comment>
<evidence type="ECO:0000256" key="6">
    <source>
        <dbReference type="ARBA" id="ARBA00022892"/>
    </source>
</evidence>
<accession>W6MHW9</accession>
<evidence type="ECO:0000259" key="13">
    <source>
        <dbReference type="Pfam" id="PF01217"/>
    </source>
</evidence>
<dbReference type="InterPro" id="IPR011012">
    <property type="entry name" value="Longin-like_dom_sf"/>
</dbReference>
<reference evidence="14" key="1">
    <citation type="submission" date="2013-12" db="EMBL/GenBank/DDBJ databases">
        <authorList>
            <person name="Genoscope - CEA"/>
        </authorList>
    </citation>
    <scope>NUCLEOTIDE SEQUENCE</scope>
    <source>
        <strain evidence="14">CBS 1993</strain>
    </source>
</reference>
<keyword evidence="15" id="KW-1185">Reference proteome</keyword>
<comment type="function">
    <text evidence="11">The coatomer is a cytosolic protein complex that binds to dilysine motifs and reversibly associates with Golgi non-clathrin-coated vesicles, which further mediate biosynthetic protein transport from the ER, via the Golgi up to the trans Golgi network. Coatomer complex is required for budding from Golgi membranes, and is essential for the retrograde Golgi-to-ER transport of dilysine-tagged proteins. The zeta subunit may be involved in regulating the coat assembly and, hence, the rate of biosynthetic protein transport due to its association-dissociation properties with the coatomer complex.</text>
</comment>
<dbReference type="AlphaFoldDB" id="W6MHW9"/>
<keyword evidence="7 12" id="KW-0653">Protein transport</keyword>
<keyword evidence="5 12" id="KW-0963">Cytoplasm</keyword>
<evidence type="ECO:0000256" key="12">
    <source>
        <dbReference type="RuleBase" id="RU366053"/>
    </source>
</evidence>
<comment type="subunit">
    <text evidence="3 12">Oligomeric complex that consists of at least the alpha, beta, beta', gamma, delta, epsilon and zeta subunits.</text>
</comment>
<evidence type="ECO:0000313" key="15">
    <source>
        <dbReference type="Proteomes" id="UP000019384"/>
    </source>
</evidence>
<reference evidence="14" key="2">
    <citation type="submission" date="2014-02" db="EMBL/GenBank/DDBJ databases">
        <title>Complete DNA sequence of /Kuraishia capsulata/ illustrates novel genomic features among budding yeasts (/Saccharomycotina/).</title>
        <authorList>
            <person name="Morales L."/>
            <person name="Noel B."/>
            <person name="Porcel B."/>
            <person name="Marcet-Houben M."/>
            <person name="Hullo M-F."/>
            <person name="Sacerdot C."/>
            <person name="Tekaia F."/>
            <person name="Leh-Louis V."/>
            <person name="Despons L."/>
            <person name="Khanna V."/>
            <person name="Aury J-M."/>
            <person name="Barbe V."/>
            <person name="Couloux A."/>
            <person name="Labadie K."/>
            <person name="Pelletier E."/>
            <person name="Souciet J-L."/>
            <person name="Boekhout T."/>
            <person name="Gabaldon T."/>
            <person name="Wincker P."/>
            <person name="Dujon B."/>
        </authorList>
    </citation>
    <scope>NUCLEOTIDE SEQUENCE</scope>
    <source>
        <strain evidence="14">CBS 1993</strain>
    </source>
</reference>
<feature type="domain" description="AP complex mu/sigma subunit" evidence="13">
    <location>
        <begin position="10"/>
        <end position="155"/>
    </location>
</feature>
<dbReference type="Pfam" id="PF01217">
    <property type="entry name" value="Clat_adaptor_s"/>
    <property type="match status" value="1"/>
</dbReference>
<evidence type="ECO:0000256" key="3">
    <source>
        <dbReference type="ARBA" id="ARBA00011775"/>
    </source>
</evidence>
<organism evidence="14 15">
    <name type="scientific">Kuraishia capsulata CBS 1993</name>
    <dbReference type="NCBI Taxonomy" id="1382522"/>
    <lineage>
        <taxon>Eukaryota</taxon>
        <taxon>Fungi</taxon>
        <taxon>Dikarya</taxon>
        <taxon>Ascomycota</taxon>
        <taxon>Saccharomycotina</taxon>
        <taxon>Pichiomycetes</taxon>
        <taxon>Pichiales</taxon>
        <taxon>Pichiaceae</taxon>
        <taxon>Kuraishia</taxon>
    </lineage>
</organism>
<dbReference type="GeneID" id="34519041"/>
<evidence type="ECO:0000256" key="8">
    <source>
        <dbReference type="ARBA" id="ARBA00023034"/>
    </source>
</evidence>
<dbReference type="CDD" id="cd14829">
    <property type="entry name" value="Zeta-COP"/>
    <property type="match status" value="1"/>
</dbReference>
<protein>
    <recommendedName>
        <fullName evidence="12">Coatomer subunit zeta</fullName>
    </recommendedName>
</protein>
<dbReference type="Proteomes" id="UP000019384">
    <property type="component" value="Unassembled WGS sequence"/>
</dbReference>
<dbReference type="GO" id="GO:0006890">
    <property type="term" value="P:retrograde vesicle-mediated transport, Golgi to endoplasmic reticulum"/>
    <property type="evidence" value="ECO:0007669"/>
    <property type="project" value="UniProtKB-UniRule"/>
</dbReference>
<comment type="similarity">
    <text evidence="2 12">Belongs to the adaptor complexes small subunit family.</text>
</comment>
<gene>
    <name evidence="14" type="ORF">KUCA_T00001611001</name>
</gene>
<dbReference type="SUPFAM" id="SSF64356">
    <property type="entry name" value="SNARE-like"/>
    <property type="match status" value="1"/>
</dbReference>
<dbReference type="RefSeq" id="XP_022457653.1">
    <property type="nucleotide sequence ID" value="XM_022603810.1"/>
</dbReference>
<dbReference type="GO" id="GO:0006891">
    <property type="term" value="P:intra-Golgi vesicle-mediated transport"/>
    <property type="evidence" value="ECO:0007669"/>
    <property type="project" value="TreeGrafter"/>
</dbReference>
<name>W6MHW9_9ASCO</name>
<keyword evidence="4 12" id="KW-0813">Transport</keyword>
<dbReference type="InterPro" id="IPR039652">
    <property type="entry name" value="Coatomer_zeta"/>
</dbReference>
<dbReference type="GO" id="GO:0030126">
    <property type="term" value="C:COPI vesicle coat"/>
    <property type="evidence" value="ECO:0007669"/>
    <property type="project" value="UniProtKB-UniRule"/>
</dbReference>
<keyword evidence="8 12" id="KW-0333">Golgi apparatus</keyword>
<dbReference type="PANTHER" id="PTHR11043">
    <property type="entry name" value="ZETA-COAT PROTEIN"/>
    <property type="match status" value="1"/>
</dbReference>
<dbReference type="PANTHER" id="PTHR11043:SF0">
    <property type="entry name" value="COATOMER SUBUNIT ZETA"/>
    <property type="match status" value="1"/>
</dbReference>
<evidence type="ECO:0000256" key="7">
    <source>
        <dbReference type="ARBA" id="ARBA00022927"/>
    </source>
</evidence>
<evidence type="ECO:0000256" key="10">
    <source>
        <dbReference type="ARBA" id="ARBA00023329"/>
    </source>
</evidence>
<dbReference type="HOGENOM" id="CLU_086803_0_0_1"/>
<dbReference type="OrthoDB" id="10249988at2759"/>
<dbReference type="GO" id="GO:0006886">
    <property type="term" value="P:intracellular protein transport"/>
    <property type="evidence" value="ECO:0007669"/>
    <property type="project" value="TreeGrafter"/>
</dbReference>
<evidence type="ECO:0000256" key="5">
    <source>
        <dbReference type="ARBA" id="ARBA00022490"/>
    </source>
</evidence>
<dbReference type="Gene3D" id="3.30.450.60">
    <property type="match status" value="1"/>
</dbReference>
<evidence type="ECO:0000256" key="1">
    <source>
        <dbReference type="ARBA" id="ARBA00004255"/>
    </source>
</evidence>
<evidence type="ECO:0000256" key="4">
    <source>
        <dbReference type="ARBA" id="ARBA00022448"/>
    </source>
</evidence>